<evidence type="ECO:0000256" key="7">
    <source>
        <dbReference type="ARBA" id="ARBA00022723"/>
    </source>
</evidence>
<keyword evidence="15" id="KW-0560">Oxidoreductase</keyword>
<dbReference type="InterPro" id="IPR050837">
    <property type="entry name" value="ComplexI_51kDa_subunit"/>
</dbReference>
<dbReference type="GO" id="GO:0051539">
    <property type="term" value="F:4 iron, 4 sulfur cluster binding"/>
    <property type="evidence" value="ECO:0007669"/>
    <property type="project" value="UniProtKB-UniRule"/>
</dbReference>
<comment type="function">
    <text evidence="13">NDH-1 shuttles electrons from NADH, via FMN and iron-sulfur (Fe-S) centers, to quinones in the respiratory chain.</text>
</comment>
<dbReference type="FunFam" id="1.20.1440.230:FF:000001">
    <property type="entry name" value="Mitochondrial NADH dehydrogenase flavoprotein 1"/>
    <property type="match status" value="1"/>
</dbReference>
<evidence type="ECO:0000256" key="6">
    <source>
        <dbReference type="ARBA" id="ARBA00022643"/>
    </source>
</evidence>
<evidence type="ECO:0000256" key="11">
    <source>
        <dbReference type="ARBA" id="ARBA00023027"/>
    </source>
</evidence>
<dbReference type="Pfam" id="PF01512">
    <property type="entry name" value="Complex1_51K"/>
    <property type="match status" value="1"/>
</dbReference>
<dbReference type="GO" id="GO:0048038">
    <property type="term" value="F:quinone binding"/>
    <property type="evidence" value="ECO:0007669"/>
    <property type="project" value="UniProtKB-KW"/>
</dbReference>
<dbReference type="InterPro" id="IPR011538">
    <property type="entry name" value="Nuo51_FMN-bd"/>
</dbReference>
<dbReference type="SUPFAM" id="SSF142984">
    <property type="entry name" value="Nqo1 middle domain-like"/>
    <property type="match status" value="1"/>
</dbReference>
<dbReference type="InterPro" id="IPR019575">
    <property type="entry name" value="Nuop51_4Fe4S-bd"/>
</dbReference>
<evidence type="ECO:0000256" key="1">
    <source>
        <dbReference type="ARBA" id="ARBA00001917"/>
    </source>
</evidence>
<dbReference type="OrthoDB" id="9805533at2"/>
<evidence type="ECO:0000256" key="4">
    <source>
        <dbReference type="ARBA" id="ARBA00022485"/>
    </source>
</evidence>
<dbReference type="PROSITE" id="PS00645">
    <property type="entry name" value="COMPLEX1_51K_2"/>
    <property type="match status" value="1"/>
</dbReference>
<keyword evidence="8" id="KW-1278">Translocase</keyword>
<name>A0A2U2AHF5_9GAMM</name>
<evidence type="ECO:0000256" key="9">
    <source>
        <dbReference type="ARBA" id="ARBA00023004"/>
    </source>
</evidence>
<keyword evidence="10 13" id="KW-0411">Iron-sulfur</keyword>
<comment type="caution">
    <text evidence="15">The sequence shown here is derived from an EMBL/GenBank/DDBJ whole genome shotgun (WGS) entry which is preliminary data.</text>
</comment>
<comment type="catalytic activity">
    <reaction evidence="12 13">
        <text>a quinone + NADH + 5 H(+)(in) = a quinol + NAD(+) + 4 H(+)(out)</text>
        <dbReference type="Rhea" id="RHEA:57888"/>
        <dbReference type="ChEBI" id="CHEBI:15378"/>
        <dbReference type="ChEBI" id="CHEBI:24646"/>
        <dbReference type="ChEBI" id="CHEBI:57540"/>
        <dbReference type="ChEBI" id="CHEBI:57945"/>
        <dbReference type="ChEBI" id="CHEBI:132124"/>
    </reaction>
</comment>
<dbReference type="InterPro" id="IPR019554">
    <property type="entry name" value="Soluble_ligand-bd"/>
</dbReference>
<dbReference type="Gene3D" id="3.10.20.600">
    <property type="match status" value="1"/>
</dbReference>
<reference evidence="16" key="1">
    <citation type="submission" date="2018-05" db="EMBL/GenBank/DDBJ databases">
        <title>Ignatzschineria dubaiensis sp. nov., isolated from necrotic foot tissues of dromedaries (Camelus dromedarius) and associated maggots in Dubai, United Arab Emirates.</title>
        <authorList>
            <person name="Tsang C.C."/>
            <person name="Tang J.Y.M."/>
            <person name="Fong J.Y.H."/>
            <person name="Kinne J."/>
            <person name="Lee H.H."/>
            <person name="Joseph M."/>
            <person name="Jose S."/>
            <person name="Schuster R.K."/>
            <person name="Tang Y."/>
            <person name="Sivakumar S."/>
            <person name="Chen J.H.K."/>
            <person name="Teng J.L.L."/>
            <person name="Lau S.K.P."/>
            <person name="Wernery U."/>
            <person name="Woo P.C.Y."/>
        </authorList>
    </citation>
    <scope>NUCLEOTIDE SEQUENCE [LARGE SCALE GENOMIC DNA]</scope>
    <source>
        <strain evidence="16">KCTC 22644</strain>
    </source>
</reference>
<dbReference type="Proteomes" id="UP000245020">
    <property type="component" value="Unassembled WGS sequence"/>
</dbReference>
<evidence type="ECO:0000256" key="10">
    <source>
        <dbReference type="ARBA" id="ARBA00023014"/>
    </source>
</evidence>
<evidence type="ECO:0000259" key="14">
    <source>
        <dbReference type="SMART" id="SM00928"/>
    </source>
</evidence>
<dbReference type="EMBL" id="QEWQ01000001">
    <property type="protein sequence ID" value="PWD82083.1"/>
    <property type="molecule type" value="Genomic_DNA"/>
</dbReference>
<keyword evidence="4 13" id="KW-0004">4Fe-4S</keyword>
<dbReference type="GO" id="GO:0008137">
    <property type="term" value="F:NADH dehydrogenase (ubiquinone) activity"/>
    <property type="evidence" value="ECO:0007669"/>
    <property type="project" value="InterPro"/>
</dbReference>
<dbReference type="GO" id="GO:0003954">
    <property type="term" value="F:NADH dehydrogenase activity"/>
    <property type="evidence" value="ECO:0007669"/>
    <property type="project" value="TreeGrafter"/>
</dbReference>
<evidence type="ECO:0000256" key="5">
    <source>
        <dbReference type="ARBA" id="ARBA00022630"/>
    </source>
</evidence>
<dbReference type="PANTHER" id="PTHR11780">
    <property type="entry name" value="NADH-UBIQUINONE OXIDOREDUCTASE FLAVOPROTEIN 1 NDUFV1"/>
    <property type="match status" value="1"/>
</dbReference>
<proteinExistence type="inferred from homology"/>
<dbReference type="SMART" id="SM00928">
    <property type="entry name" value="NADH_4Fe-4S"/>
    <property type="match status" value="1"/>
</dbReference>
<gene>
    <name evidence="15" type="ORF">DC083_02575</name>
</gene>
<dbReference type="EC" id="7.1.1.-" evidence="13"/>
<dbReference type="SUPFAM" id="SSF142019">
    <property type="entry name" value="Nqo1 FMN-binding domain-like"/>
    <property type="match status" value="1"/>
</dbReference>
<evidence type="ECO:0000256" key="12">
    <source>
        <dbReference type="ARBA" id="ARBA00047712"/>
    </source>
</evidence>
<organism evidence="15 16">
    <name type="scientific">Ignatzschineria ureiclastica</name>
    <dbReference type="NCBI Taxonomy" id="472582"/>
    <lineage>
        <taxon>Bacteria</taxon>
        <taxon>Pseudomonadati</taxon>
        <taxon>Pseudomonadota</taxon>
        <taxon>Gammaproteobacteria</taxon>
        <taxon>Cardiobacteriales</taxon>
        <taxon>Ignatzschineriaceae</taxon>
        <taxon>Ignatzschineria</taxon>
    </lineage>
</organism>
<dbReference type="InterPro" id="IPR001949">
    <property type="entry name" value="NADH-UbQ_OxRdtase_51kDa_CS"/>
</dbReference>
<dbReference type="SUPFAM" id="SSF140490">
    <property type="entry name" value="Nqo1C-terminal domain-like"/>
    <property type="match status" value="1"/>
</dbReference>
<evidence type="ECO:0000256" key="3">
    <source>
        <dbReference type="ARBA" id="ARBA00007523"/>
    </source>
</evidence>
<dbReference type="Gene3D" id="6.10.250.1450">
    <property type="match status" value="1"/>
</dbReference>
<keyword evidence="7 13" id="KW-0479">Metal-binding</keyword>
<comment type="cofactor">
    <cofactor evidence="2 13">
        <name>[4Fe-4S] cluster</name>
        <dbReference type="ChEBI" id="CHEBI:49883"/>
    </cofactor>
</comment>
<dbReference type="PROSITE" id="PS00644">
    <property type="entry name" value="COMPLEX1_51K_1"/>
    <property type="match status" value="1"/>
</dbReference>
<dbReference type="PANTHER" id="PTHR11780:SF10">
    <property type="entry name" value="NADH DEHYDROGENASE [UBIQUINONE] FLAVOPROTEIN 1, MITOCHONDRIAL"/>
    <property type="match status" value="1"/>
</dbReference>
<dbReference type="NCBIfam" id="NF010120">
    <property type="entry name" value="PRK13596.1"/>
    <property type="match status" value="1"/>
</dbReference>
<evidence type="ECO:0000256" key="13">
    <source>
        <dbReference type="RuleBase" id="RU364066"/>
    </source>
</evidence>
<keyword evidence="16" id="KW-1185">Reference proteome</keyword>
<protein>
    <recommendedName>
        <fullName evidence="13">NADH-quinone oxidoreductase subunit F</fullName>
        <ecNumber evidence="13">7.1.1.-</ecNumber>
    </recommendedName>
</protein>
<dbReference type="RefSeq" id="WP_109188682.1">
    <property type="nucleotide sequence ID" value="NZ_BMYA01000001.1"/>
</dbReference>
<dbReference type="InterPro" id="IPR037225">
    <property type="entry name" value="Nuo51_FMN-bd_sf"/>
</dbReference>
<dbReference type="FunFam" id="3.40.50.11540:FF:000001">
    <property type="entry name" value="NADH dehydrogenase [ubiquinone] flavoprotein 1, mitochondrial"/>
    <property type="match status" value="1"/>
</dbReference>
<comment type="cofactor">
    <cofactor evidence="1 13">
        <name>FMN</name>
        <dbReference type="ChEBI" id="CHEBI:58210"/>
    </cofactor>
</comment>
<evidence type="ECO:0000313" key="16">
    <source>
        <dbReference type="Proteomes" id="UP000245020"/>
    </source>
</evidence>
<comment type="similarity">
    <text evidence="3 13">Belongs to the complex I 51 kDa subunit family.</text>
</comment>
<accession>A0A2U2AHF5</accession>
<evidence type="ECO:0000256" key="2">
    <source>
        <dbReference type="ARBA" id="ARBA00001966"/>
    </source>
</evidence>
<sequence>MVRNEVCYFTLGHDKPWSIETYMSLGGYDGWKKILRGELSKEEVIEMVKASELRGRGGAGFPTGVKWSFMPKNTDGSSYLVCNSDESEPGTCKDRDILRYNPHALVEGMAIAAYAIGAKVGYNYMRGEFSEEPFKRFEAAVQEARDAGLLGENIQGTGISVELYGALGAGAYICGEETALLESLEGKKGQPRFKPPFPAAVGLYGKPTTINNCESLSSVGRILRNGPEWFKNHGIPGAGGQKIFSISGHVERPGNYEIPMGTPFKDLLELAGGIWKGRKIKAVIPGGSSVPVVPGHIMMETNMDYDSIAKKAGSMMGSGAVIVMDETTDMVKVLKTLASFYFSESCGQCTPCREGTGWLYRVVERILEGQGRPEDLDKLLHVANNIGGRTICALGDAAATPILSFIKHFPEEFKFYIEHGRSMIEGAQ</sequence>
<keyword evidence="11 13" id="KW-0520">NAD</keyword>
<dbReference type="InterPro" id="IPR011537">
    <property type="entry name" value="NADH-UbQ_OxRdtase_suF"/>
</dbReference>
<keyword evidence="5 13" id="KW-0285">Flavoprotein</keyword>
<dbReference type="Pfam" id="PF10531">
    <property type="entry name" value="SLBB"/>
    <property type="match status" value="1"/>
</dbReference>
<dbReference type="GO" id="GO:0046872">
    <property type="term" value="F:metal ion binding"/>
    <property type="evidence" value="ECO:0007669"/>
    <property type="project" value="UniProtKB-KW"/>
</dbReference>
<dbReference type="InterPro" id="IPR037207">
    <property type="entry name" value="Nuop51_4Fe4S-bd_sf"/>
</dbReference>
<evidence type="ECO:0000256" key="8">
    <source>
        <dbReference type="ARBA" id="ARBA00022967"/>
    </source>
</evidence>
<feature type="domain" description="NADH-ubiquinone oxidoreductase 51kDa subunit iron-sulphur binding" evidence="14">
    <location>
        <begin position="331"/>
        <end position="376"/>
    </location>
</feature>
<dbReference type="GO" id="GO:0045333">
    <property type="term" value="P:cellular respiration"/>
    <property type="evidence" value="ECO:0007669"/>
    <property type="project" value="TreeGrafter"/>
</dbReference>
<dbReference type="GO" id="GO:0010181">
    <property type="term" value="F:FMN binding"/>
    <property type="evidence" value="ECO:0007669"/>
    <property type="project" value="InterPro"/>
</dbReference>
<keyword evidence="13" id="KW-0874">Quinone</keyword>
<keyword evidence="9 13" id="KW-0408">Iron</keyword>
<dbReference type="AlphaFoldDB" id="A0A2U2AHF5"/>
<dbReference type="Pfam" id="PF10589">
    <property type="entry name" value="NADH_4Fe-4S"/>
    <property type="match status" value="1"/>
</dbReference>
<dbReference type="Gene3D" id="1.20.1440.230">
    <property type="entry name" value="NADH-ubiquinone oxidoreductase 51kDa subunit, iron-sulphur binding domain"/>
    <property type="match status" value="1"/>
</dbReference>
<dbReference type="Gene3D" id="3.40.50.11540">
    <property type="entry name" value="NADH-ubiquinone oxidoreductase 51kDa subunit"/>
    <property type="match status" value="1"/>
</dbReference>
<evidence type="ECO:0000313" key="15">
    <source>
        <dbReference type="EMBL" id="PWD82083.1"/>
    </source>
</evidence>
<dbReference type="NCBIfam" id="TIGR01959">
    <property type="entry name" value="nuoF_fam"/>
    <property type="match status" value="1"/>
</dbReference>
<dbReference type="GO" id="GO:0051287">
    <property type="term" value="F:NAD binding"/>
    <property type="evidence" value="ECO:0007669"/>
    <property type="project" value="UniProtKB-UniRule"/>
</dbReference>
<keyword evidence="6 13" id="KW-0288">FMN</keyword>